<dbReference type="SUPFAM" id="SSF52980">
    <property type="entry name" value="Restriction endonuclease-like"/>
    <property type="match status" value="1"/>
</dbReference>
<accession>A0A934VXR8</accession>
<name>A0A934VXR8_9BACT</name>
<dbReference type="PANTHER" id="PTHR46609">
    <property type="entry name" value="EXONUCLEASE, PHAGE-TYPE/RECB, C-TERMINAL DOMAIN-CONTAINING PROTEIN"/>
    <property type="match status" value="1"/>
</dbReference>
<dbReference type="EMBL" id="JAENIJ010000071">
    <property type="protein sequence ID" value="MBK1884660.1"/>
    <property type="molecule type" value="Genomic_DNA"/>
</dbReference>
<dbReference type="Pfam" id="PF09588">
    <property type="entry name" value="YqaJ"/>
    <property type="match status" value="1"/>
</dbReference>
<feature type="domain" description="YqaJ viral recombinase" evidence="1">
    <location>
        <begin position="13"/>
        <end position="161"/>
    </location>
</feature>
<dbReference type="InterPro" id="IPR011335">
    <property type="entry name" value="Restrct_endonuc-II-like"/>
</dbReference>
<gene>
    <name evidence="2" type="ORF">JIN85_19775</name>
</gene>
<organism evidence="2 3">
    <name type="scientific">Luteolibacter pohnpeiensis</name>
    <dbReference type="NCBI Taxonomy" id="454153"/>
    <lineage>
        <taxon>Bacteria</taxon>
        <taxon>Pseudomonadati</taxon>
        <taxon>Verrucomicrobiota</taxon>
        <taxon>Verrucomicrobiia</taxon>
        <taxon>Verrucomicrobiales</taxon>
        <taxon>Verrucomicrobiaceae</taxon>
        <taxon>Luteolibacter</taxon>
    </lineage>
</organism>
<comment type="caution">
    <text evidence="2">The sequence shown here is derived from an EMBL/GenBank/DDBJ whole genome shotgun (WGS) entry which is preliminary data.</text>
</comment>
<evidence type="ECO:0000313" key="3">
    <source>
        <dbReference type="Proteomes" id="UP000603141"/>
    </source>
</evidence>
<dbReference type="AlphaFoldDB" id="A0A934VXR8"/>
<dbReference type="InterPro" id="IPR019080">
    <property type="entry name" value="YqaJ_viral_recombinase"/>
</dbReference>
<evidence type="ECO:0000259" key="1">
    <source>
        <dbReference type="Pfam" id="PF09588"/>
    </source>
</evidence>
<proteinExistence type="predicted"/>
<dbReference type="InterPro" id="IPR051703">
    <property type="entry name" value="NF-kappa-B_Signaling_Reg"/>
</dbReference>
<dbReference type="CDD" id="cd22343">
    <property type="entry name" value="PDDEXK_lambda_exonuclease-like"/>
    <property type="match status" value="1"/>
</dbReference>
<dbReference type="Gene3D" id="3.90.320.10">
    <property type="match status" value="1"/>
</dbReference>
<dbReference type="RefSeq" id="WP_200274065.1">
    <property type="nucleotide sequence ID" value="NZ_JAENIJ010000071.1"/>
</dbReference>
<dbReference type="Proteomes" id="UP000603141">
    <property type="component" value="Unassembled WGS sequence"/>
</dbReference>
<dbReference type="PANTHER" id="PTHR46609:SF6">
    <property type="entry name" value="EXONUCLEASE, PHAGE-TYPE_RECB, C-TERMINAL DOMAIN-CONTAINING PROTEIN-RELATED"/>
    <property type="match status" value="1"/>
</dbReference>
<sequence length="231" mass="25865">MKLWPDVIQGSEDWFALRELRPTASNAKKVITATGKDSASWKPYIYEMTDAKIRPRGVREATAFAGNAHTDRGKELEPLARNEFTKIMGLAAAEVGFVTRDDKVWGCSPDGLVLCPKTNDVVAGLEIKCPDGPKHQAHLDGGVLPADYIQQVHASMVVTGLNHWYFVSYCPYYETFILRVDRDGYTAKVEDAMDRFQTFYKAERPRLMKFKGNAPEVIPAPQPEPETADLL</sequence>
<dbReference type="InterPro" id="IPR011604">
    <property type="entry name" value="PDDEXK-like_dom_sf"/>
</dbReference>
<keyword evidence="3" id="KW-1185">Reference proteome</keyword>
<reference evidence="2" key="1">
    <citation type="submission" date="2021-01" db="EMBL/GenBank/DDBJ databases">
        <title>Modified the classification status of verrucomicrobia.</title>
        <authorList>
            <person name="Feng X."/>
        </authorList>
    </citation>
    <scope>NUCLEOTIDE SEQUENCE</scope>
    <source>
        <strain evidence="2">KCTC 22041</strain>
    </source>
</reference>
<protein>
    <submittedName>
        <fullName evidence="2">YqaJ viral recombinase family protein</fullName>
    </submittedName>
</protein>
<evidence type="ECO:0000313" key="2">
    <source>
        <dbReference type="EMBL" id="MBK1884660.1"/>
    </source>
</evidence>